<dbReference type="VEuPathDB" id="FungiDB:DIURU_004894"/>
<dbReference type="PANTHER" id="PTHR28141">
    <property type="entry name" value="2',3'-CYCLIC-NUCLEOTIDE 3'-PHOSPHODIESTERASE"/>
    <property type="match status" value="1"/>
</dbReference>
<evidence type="ECO:0000256" key="2">
    <source>
        <dbReference type="ARBA" id="ARBA00006037"/>
    </source>
</evidence>
<dbReference type="PANTHER" id="PTHR28141:SF1">
    <property type="entry name" value="2',3'-CYCLIC-NUCLEOTIDE 3'-PHOSPHODIESTERASE"/>
    <property type="match status" value="1"/>
</dbReference>
<dbReference type="OrthoDB" id="514292at2759"/>
<dbReference type="GeneID" id="54783545"/>
<name>A0A642UFK3_DIURU</name>
<evidence type="ECO:0000256" key="3">
    <source>
        <dbReference type="ARBA" id="ARBA00012317"/>
    </source>
</evidence>
<dbReference type="GO" id="GO:0009187">
    <property type="term" value="P:cyclic nucleotide metabolic process"/>
    <property type="evidence" value="ECO:0007669"/>
    <property type="project" value="TreeGrafter"/>
</dbReference>
<dbReference type="EC" id="3.1.4.37" evidence="3"/>
<dbReference type="EMBL" id="SWFT01000149">
    <property type="protein sequence ID" value="KAA8898040.1"/>
    <property type="molecule type" value="Genomic_DNA"/>
</dbReference>
<gene>
    <name evidence="6" type="ORF">DIURU_004894</name>
</gene>
<protein>
    <recommendedName>
        <fullName evidence="4">2',3'-cyclic-nucleotide 3'-phosphodiesterase</fullName>
        <ecNumber evidence="3">3.1.4.37</ecNumber>
    </recommendedName>
</protein>
<organism evidence="6 7">
    <name type="scientific">Diutina rugosa</name>
    <name type="common">Yeast</name>
    <name type="synonym">Candida rugosa</name>
    <dbReference type="NCBI Taxonomy" id="5481"/>
    <lineage>
        <taxon>Eukaryota</taxon>
        <taxon>Fungi</taxon>
        <taxon>Dikarya</taxon>
        <taxon>Ascomycota</taxon>
        <taxon>Saccharomycotina</taxon>
        <taxon>Pichiomycetes</taxon>
        <taxon>Debaryomycetaceae</taxon>
        <taxon>Diutina</taxon>
    </lineage>
</organism>
<comment type="function">
    <text evidence="1">Involved in the metabolism of ADP-ribose 1',2'-cyclic phosphate which is produced as a consequence of tRNA splicing.</text>
</comment>
<evidence type="ECO:0000313" key="6">
    <source>
        <dbReference type="EMBL" id="KAA8898040.1"/>
    </source>
</evidence>
<sequence length="229" mass="25850">MSSLNTLFPGQPPAFEPHVTITSNVAINLNEPDKTRDDVDKVLGACVAALRASPKNGENLITLGKVDSQRKYFKKLYFEAYRDPSLVSFAQIIRELFVIIPQEMEKEEQKRNPQLFTTTPDGAITRKKSKSKHTVKENPIDDSEIRQKAPKMAAEWAATEFHPHLSLVYSEFHPISNAMWRTIRTRIQDYLDVEDVDNSGLSWDGGVLKLILCEGDVADWVVLGSVDIH</sequence>
<dbReference type="OMA" id="FEPHITI"/>
<dbReference type="Pfam" id="PF07823">
    <property type="entry name" value="CPDase"/>
    <property type="match status" value="1"/>
</dbReference>
<dbReference type="AlphaFoldDB" id="A0A642UFK3"/>
<accession>A0A642UFK3</accession>
<dbReference type="Gene3D" id="3.90.1140.10">
    <property type="entry name" value="Cyclic phosphodiesterase"/>
    <property type="match status" value="1"/>
</dbReference>
<evidence type="ECO:0000256" key="4">
    <source>
        <dbReference type="ARBA" id="ARBA00014478"/>
    </source>
</evidence>
<proteinExistence type="inferred from homology"/>
<dbReference type="RefSeq" id="XP_034010297.1">
    <property type="nucleotide sequence ID" value="XM_034157816.1"/>
</dbReference>
<evidence type="ECO:0000256" key="1">
    <source>
        <dbReference type="ARBA" id="ARBA00003831"/>
    </source>
</evidence>
<dbReference type="Proteomes" id="UP000449547">
    <property type="component" value="Unassembled WGS sequence"/>
</dbReference>
<dbReference type="InterPro" id="IPR009097">
    <property type="entry name" value="Cyclic_Pdiesterase"/>
</dbReference>
<feature type="region of interest" description="Disordered" evidence="5">
    <location>
        <begin position="108"/>
        <end position="142"/>
    </location>
</feature>
<keyword evidence="7" id="KW-1185">Reference proteome</keyword>
<evidence type="ECO:0000256" key="5">
    <source>
        <dbReference type="SAM" id="MobiDB-lite"/>
    </source>
</evidence>
<comment type="caution">
    <text evidence="6">The sequence shown here is derived from an EMBL/GenBank/DDBJ whole genome shotgun (WGS) entry which is preliminary data.</text>
</comment>
<dbReference type="InterPro" id="IPR012386">
    <property type="entry name" value="Cyclic-nucl_3Pdiesterase"/>
</dbReference>
<reference evidence="6 7" key="1">
    <citation type="submission" date="2019-07" db="EMBL/GenBank/DDBJ databases">
        <title>Genome assembly of two rare yeast pathogens: Diutina rugosa and Trichomonascus ciferrii.</title>
        <authorList>
            <person name="Mixao V."/>
            <person name="Saus E."/>
            <person name="Hansen A."/>
            <person name="Lass-Flor C."/>
            <person name="Gabaldon T."/>
        </authorList>
    </citation>
    <scope>NUCLEOTIDE SEQUENCE [LARGE SCALE GENOMIC DNA]</scope>
    <source>
        <strain evidence="6 7">CBS 613</strain>
    </source>
</reference>
<evidence type="ECO:0000313" key="7">
    <source>
        <dbReference type="Proteomes" id="UP000449547"/>
    </source>
</evidence>
<dbReference type="SUPFAM" id="SSF55144">
    <property type="entry name" value="LigT-like"/>
    <property type="match status" value="1"/>
</dbReference>
<dbReference type="GO" id="GO:0004113">
    <property type="term" value="F:2',3'-cyclic-nucleotide 3'-phosphodiesterase activity"/>
    <property type="evidence" value="ECO:0007669"/>
    <property type="project" value="UniProtKB-EC"/>
</dbReference>
<comment type="similarity">
    <text evidence="2">Belongs to the 2H phosphoesterase superfamily. CPD1 family.</text>
</comment>